<organism evidence="6 7">
    <name type="scientific">Ananas comosus</name>
    <name type="common">Pineapple</name>
    <name type="synonym">Ananas ananas</name>
    <dbReference type="NCBI Taxonomy" id="4615"/>
    <lineage>
        <taxon>Eukaryota</taxon>
        <taxon>Viridiplantae</taxon>
        <taxon>Streptophyta</taxon>
        <taxon>Embryophyta</taxon>
        <taxon>Tracheophyta</taxon>
        <taxon>Spermatophyta</taxon>
        <taxon>Magnoliopsida</taxon>
        <taxon>Liliopsida</taxon>
        <taxon>Poales</taxon>
        <taxon>Bromeliaceae</taxon>
        <taxon>Bromelioideae</taxon>
        <taxon>Ananas</taxon>
    </lineage>
</organism>
<keyword evidence="4" id="KW-1133">Transmembrane helix</keyword>
<evidence type="ECO:0000256" key="2">
    <source>
        <dbReference type="ARBA" id="ARBA00022946"/>
    </source>
</evidence>
<evidence type="ECO:0000256" key="4">
    <source>
        <dbReference type="SAM" id="Phobius"/>
    </source>
</evidence>
<dbReference type="STRING" id="4615.A0A199V8P8"/>
<dbReference type="InterPro" id="IPR002885">
    <property type="entry name" value="PPR_rpt"/>
</dbReference>
<evidence type="ECO:0000313" key="6">
    <source>
        <dbReference type="EMBL" id="OAY73393.1"/>
    </source>
</evidence>
<dbReference type="Pfam" id="PF01535">
    <property type="entry name" value="PPR"/>
    <property type="match status" value="3"/>
</dbReference>
<dbReference type="Gene3D" id="1.25.40.10">
    <property type="entry name" value="Tetratricopeptide repeat domain"/>
    <property type="match status" value="3"/>
</dbReference>
<feature type="repeat" description="PPR" evidence="3">
    <location>
        <begin position="294"/>
        <end position="328"/>
    </location>
</feature>
<sequence length="658" mass="73895">MASRALIRFLGFPRYPLSSPFSPRFLSVDLLHEPPQTDPQRDATAVSERFVLEELSKLLPIDPKPPSPSFSGEKSAIESLSTSVGDRFLSPDEKLRGVFLQKLRGRSAVESALSAAGVDLTSEIFADVLNKGNLGGAAMVSFFDWAVAQPKMPNCVEMHNVILRALGRRKFFEFFDEILRRMKENEIKPNSKTLEILIDSFVAARQVSKAVQLFRSLEEIGAKRNTESFNILLECLCRRTHVGIANSLFNTVRENLVFDNRTYNELIGGWARIGRVDKAESCWTMMIDDGLKPDSVTFCRLIEALGRAGRNDEAVDVFEKMEESGCIRNTMIYNALISNFILVGDLEKSIEYYKDMSRNNCSPDINTYNKLIIAFLKVRRVADALETFDEMLGRGIIPSTGMATSFIEPLCSFGPPHAAMLMYKKSRKAGCRISLKAYKLLLMRLSRAGKSGMVLKIWEEMQEGGYASDTEVYEFIVNGLCNVGKVETAVLVVEEALRKGFSLGKVVYSKLNSKLLEMNKVETAPKDPSQAVDIHDVFIKKSRMRVMLSYAGILSLLVNVYYSLVMKENLCVSSIWRILVGVLFAKCLQYKPVKKESVVIMPAFGVQLETHFWSGKVNRRFIPIGKILKPGNSIIYKRKRVEIGAKQLESQDDSSSKC</sequence>
<keyword evidence="4" id="KW-0812">Transmembrane</keyword>
<keyword evidence="4" id="KW-0472">Membrane</keyword>
<dbReference type="Pfam" id="PF10181">
    <property type="entry name" value="PIG-H"/>
    <property type="match status" value="1"/>
</dbReference>
<dbReference type="SUPFAM" id="SSF48452">
    <property type="entry name" value="TPR-like"/>
    <property type="match status" value="1"/>
</dbReference>
<protein>
    <submittedName>
        <fullName evidence="6">Putative pentatricopeptide repeat-containing protein</fullName>
    </submittedName>
</protein>
<dbReference type="EMBL" id="LSRQ01002721">
    <property type="protein sequence ID" value="OAY73393.1"/>
    <property type="molecule type" value="Genomic_DNA"/>
</dbReference>
<accession>A0A199V8P8</accession>
<dbReference type="PROSITE" id="PS51375">
    <property type="entry name" value="PPR"/>
    <property type="match status" value="5"/>
</dbReference>
<feature type="domain" description="Phosphatidylinositol N-acetylglucosaminyltransferase subunit H conserved" evidence="5">
    <location>
        <begin position="597"/>
        <end position="629"/>
    </location>
</feature>
<evidence type="ECO:0000256" key="1">
    <source>
        <dbReference type="ARBA" id="ARBA00022737"/>
    </source>
</evidence>
<evidence type="ECO:0000256" key="3">
    <source>
        <dbReference type="PROSITE-ProRule" id="PRU00708"/>
    </source>
</evidence>
<keyword evidence="2" id="KW-0809">Transit peptide</keyword>
<keyword evidence="1" id="KW-0677">Repeat</keyword>
<feature type="repeat" description="PPR" evidence="3">
    <location>
        <begin position="259"/>
        <end position="293"/>
    </location>
</feature>
<feature type="repeat" description="PPR" evidence="3">
    <location>
        <begin position="469"/>
        <end position="503"/>
    </location>
</feature>
<gene>
    <name evidence="6" type="ORF">ACMD2_10753</name>
</gene>
<feature type="transmembrane region" description="Helical" evidence="4">
    <location>
        <begin position="546"/>
        <end position="564"/>
    </location>
</feature>
<dbReference type="PANTHER" id="PTHR46862">
    <property type="entry name" value="OS07G0661900 PROTEIN"/>
    <property type="match status" value="1"/>
</dbReference>
<dbReference type="NCBIfam" id="TIGR00756">
    <property type="entry name" value="PPR"/>
    <property type="match status" value="5"/>
</dbReference>
<proteinExistence type="predicted"/>
<dbReference type="InterPro" id="IPR011990">
    <property type="entry name" value="TPR-like_helical_dom_sf"/>
</dbReference>
<name>A0A199V8P8_ANACO</name>
<dbReference type="Proteomes" id="UP000092600">
    <property type="component" value="Unassembled WGS sequence"/>
</dbReference>
<reference evidence="6 7" key="1">
    <citation type="journal article" date="2016" name="DNA Res.">
        <title>The draft genome of MD-2 pineapple using hybrid error correction of long reads.</title>
        <authorList>
            <person name="Redwan R.M."/>
            <person name="Saidin A."/>
            <person name="Kumar S.V."/>
        </authorList>
    </citation>
    <scope>NUCLEOTIDE SEQUENCE [LARGE SCALE GENOMIC DNA]</scope>
    <source>
        <strain evidence="7">cv. MD2</strain>
        <tissue evidence="6">Leaf</tissue>
    </source>
</reference>
<dbReference type="AlphaFoldDB" id="A0A199V8P8"/>
<evidence type="ECO:0000259" key="5">
    <source>
        <dbReference type="Pfam" id="PF10181"/>
    </source>
</evidence>
<feature type="repeat" description="PPR" evidence="3">
    <location>
        <begin position="364"/>
        <end position="398"/>
    </location>
</feature>
<dbReference type="PANTHER" id="PTHR46862:SF5">
    <property type="entry name" value="OS02G0170000 PROTEIN"/>
    <property type="match status" value="1"/>
</dbReference>
<dbReference type="Pfam" id="PF12854">
    <property type="entry name" value="PPR_1"/>
    <property type="match status" value="1"/>
</dbReference>
<dbReference type="Pfam" id="PF13041">
    <property type="entry name" value="PPR_2"/>
    <property type="match status" value="1"/>
</dbReference>
<evidence type="ECO:0000313" key="7">
    <source>
        <dbReference type="Proteomes" id="UP000092600"/>
    </source>
</evidence>
<feature type="repeat" description="PPR" evidence="3">
    <location>
        <begin position="329"/>
        <end position="363"/>
    </location>
</feature>
<dbReference type="InterPro" id="IPR019328">
    <property type="entry name" value="PIGH-H_dom"/>
</dbReference>
<comment type="caution">
    <text evidence="6">The sequence shown here is derived from an EMBL/GenBank/DDBJ whole genome shotgun (WGS) entry which is preliminary data.</text>
</comment>